<feature type="transmembrane region" description="Helical" evidence="8">
    <location>
        <begin position="280"/>
        <end position="299"/>
    </location>
</feature>
<dbReference type="EMBL" id="JAFFJS010000007">
    <property type="protein sequence ID" value="MBM9434065.1"/>
    <property type="molecule type" value="Genomic_DNA"/>
</dbReference>
<reference evidence="10" key="1">
    <citation type="submission" date="2021-02" db="EMBL/GenBank/DDBJ databases">
        <title>Leucobacter sp. CX169.</title>
        <authorList>
            <person name="Cheng Y."/>
        </authorList>
    </citation>
    <scope>NUCLEOTIDE SEQUENCE [LARGE SCALE GENOMIC DNA]</scope>
    <source>
        <strain evidence="10">JY899</strain>
    </source>
</reference>
<feature type="transmembrane region" description="Helical" evidence="8">
    <location>
        <begin position="51"/>
        <end position="73"/>
    </location>
</feature>
<evidence type="ECO:0000256" key="3">
    <source>
        <dbReference type="ARBA" id="ARBA00022692"/>
    </source>
</evidence>
<comment type="caution">
    <text evidence="9">The sequence shown here is derived from an EMBL/GenBank/DDBJ whole genome shotgun (WGS) entry which is preliminary data.</text>
</comment>
<feature type="transmembrane region" description="Helical" evidence="8">
    <location>
        <begin position="454"/>
        <end position="474"/>
    </location>
</feature>
<feature type="transmembrane region" description="Helical" evidence="8">
    <location>
        <begin position="384"/>
        <end position="406"/>
    </location>
</feature>
<gene>
    <name evidence="9" type="ORF">JVW63_10205</name>
</gene>
<keyword evidence="7 8" id="KW-0472">Membrane</keyword>
<keyword evidence="5" id="KW-0573">Peptidoglycan synthesis</keyword>
<evidence type="ECO:0000313" key="10">
    <source>
        <dbReference type="Proteomes" id="UP000705983"/>
    </source>
</evidence>
<feature type="transmembrane region" description="Helical" evidence="8">
    <location>
        <begin position="85"/>
        <end position="107"/>
    </location>
</feature>
<dbReference type="PANTHER" id="PTHR47019">
    <property type="entry name" value="LIPID II FLIPPASE MURJ"/>
    <property type="match status" value="1"/>
</dbReference>
<feature type="transmembrane region" description="Helical" evidence="8">
    <location>
        <begin position="354"/>
        <end position="372"/>
    </location>
</feature>
<comment type="subcellular location">
    <subcellularLocation>
        <location evidence="1">Cell membrane</location>
        <topology evidence="1">Multi-pass membrane protein</topology>
    </subcellularLocation>
</comment>
<dbReference type="Proteomes" id="UP000705983">
    <property type="component" value="Unassembled WGS sequence"/>
</dbReference>
<dbReference type="InterPro" id="IPR004268">
    <property type="entry name" value="MurJ"/>
</dbReference>
<evidence type="ECO:0000256" key="1">
    <source>
        <dbReference type="ARBA" id="ARBA00004651"/>
    </source>
</evidence>
<dbReference type="InterPro" id="IPR051050">
    <property type="entry name" value="Lipid_II_flippase_MurJ/MviN"/>
</dbReference>
<keyword evidence="10" id="KW-1185">Reference proteome</keyword>
<evidence type="ECO:0000256" key="8">
    <source>
        <dbReference type="SAM" id="Phobius"/>
    </source>
</evidence>
<feature type="transmembrane region" description="Helical" evidence="8">
    <location>
        <begin position="156"/>
        <end position="180"/>
    </location>
</feature>
<evidence type="ECO:0000256" key="2">
    <source>
        <dbReference type="ARBA" id="ARBA00022475"/>
    </source>
</evidence>
<keyword evidence="6 8" id="KW-1133">Transmembrane helix</keyword>
<protein>
    <submittedName>
        <fullName evidence="9">Virulence factor MviN</fullName>
    </submittedName>
</protein>
<dbReference type="Pfam" id="PF03023">
    <property type="entry name" value="MurJ"/>
    <property type="match status" value="1"/>
</dbReference>
<feature type="transmembrane region" description="Helical" evidence="8">
    <location>
        <begin position="480"/>
        <end position="503"/>
    </location>
</feature>
<dbReference type="PANTHER" id="PTHR47019:SF1">
    <property type="entry name" value="LIPID II FLIPPASE MURJ"/>
    <property type="match status" value="1"/>
</dbReference>
<feature type="transmembrane region" description="Helical" evidence="8">
    <location>
        <begin position="127"/>
        <end position="149"/>
    </location>
</feature>
<dbReference type="PRINTS" id="PR01806">
    <property type="entry name" value="VIRFACTRMVIN"/>
</dbReference>
<evidence type="ECO:0000256" key="5">
    <source>
        <dbReference type="ARBA" id="ARBA00022984"/>
    </source>
</evidence>
<feature type="transmembrane region" description="Helical" evidence="8">
    <location>
        <begin position="235"/>
        <end position="260"/>
    </location>
</feature>
<evidence type="ECO:0000256" key="4">
    <source>
        <dbReference type="ARBA" id="ARBA00022960"/>
    </source>
</evidence>
<feature type="transmembrane region" description="Helical" evidence="8">
    <location>
        <begin position="320"/>
        <end position="342"/>
    </location>
</feature>
<feature type="transmembrane region" description="Helical" evidence="8">
    <location>
        <begin position="412"/>
        <end position="433"/>
    </location>
</feature>
<feature type="transmembrane region" description="Helical" evidence="8">
    <location>
        <begin position="192"/>
        <end position="214"/>
    </location>
</feature>
<evidence type="ECO:0000313" key="9">
    <source>
        <dbReference type="EMBL" id="MBM9434065.1"/>
    </source>
</evidence>
<accession>A0ABS2THD4</accession>
<evidence type="ECO:0000256" key="7">
    <source>
        <dbReference type="ARBA" id="ARBA00023136"/>
    </source>
</evidence>
<keyword evidence="3 8" id="KW-0812">Transmembrane</keyword>
<sequence length="519" mass="52975">MASAAGAAGVIAILTLFSRIVGFGRTVGESWVLGATPTADAYATANNVPNVLFEVAAGGALAGVVVPLLSRCLARGDREEANRTASALVTWVVAVGVPIAVLVVAFAEPLASVLLAGRDDGVISMAALLLRIFAVQVPLYGLSVVFSGILQAHRRFILPALAPMLSSIVVIGAFAMFWVNGGSEGTEVPVGALLWLGWGTTAGVVAFTAPQLIPVLRLVSLRPTFRFPEGVGAKVVSMASAGFGGLLAQQAAIVLIMVVANTMGGVGAFPIYRYAQALYFLPYAILAVPIATSLFPRISERAALPGRPGLAEFVGASIRFVATVSVIGAGVLIAVAAGAARVFTLVYEMPELEVVVSILAVGIVGYSLLYHTSRVLYALDCPGAVLRVTVAGWAVVCVGVLSAIPLSGGRTLTLYVLAASTAAGMSVAGVLGVRACRRAIGPTVTGGLVRTLSVVIPVSVLSAFIGSLACSFVLDLGEGMLPAMGGAVVGAAVAGAIPVVVTLRADPMTWRVRSWATQD</sequence>
<proteinExistence type="predicted"/>
<evidence type="ECO:0000256" key="6">
    <source>
        <dbReference type="ARBA" id="ARBA00022989"/>
    </source>
</evidence>
<organism evidence="9 10">
    <name type="scientific">Flaviflexus equikiangi</name>
    <dbReference type="NCBI Taxonomy" id="2758573"/>
    <lineage>
        <taxon>Bacteria</taxon>
        <taxon>Bacillati</taxon>
        <taxon>Actinomycetota</taxon>
        <taxon>Actinomycetes</taxon>
        <taxon>Actinomycetales</taxon>
        <taxon>Actinomycetaceae</taxon>
        <taxon>Flaviflexus</taxon>
    </lineage>
</organism>
<dbReference type="RefSeq" id="WP_187997105.1">
    <property type="nucleotide sequence ID" value="NZ_JACEXG010000007.1"/>
</dbReference>
<name>A0ABS2THD4_9ACTO</name>
<keyword evidence="4" id="KW-0133">Cell shape</keyword>
<keyword evidence="2" id="KW-1003">Cell membrane</keyword>